<evidence type="ECO:0000256" key="7">
    <source>
        <dbReference type="SAM" id="Phobius"/>
    </source>
</evidence>
<comment type="similarity">
    <text evidence="2">Belongs to the UPF0410 family.</text>
</comment>
<keyword evidence="3" id="KW-1003">Cell membrane</keyword>
<dbReference type="KEGG" id="ccs:CCNA_01754"/>
<proteinExistence type="inferred from homology"/>
<reference evidence="8 9" key="1">
    <citation type="journal article" date="2010" name="J. Bacteriol.">
        <title>The genetic basis of laboratory adaptation in Caulobacter crescentus.</title>
        <authorList>
            <person name="Marks M.E."/>
            <person name="Castro-Rojas C.M."/>
            <person name="Teiling C."/>
            <person name="Du L."/>
            <person name="Kapatral V."/>
            <person name="Walunas T.L."/>
            <person name="Crosson S."/>
        </authorList>
    </citation>
    <scope>NUCLEOTIDE SEQUENCE [LARGE SCALE GENOMIC DNA]</scope>
    <source>
        <strain evidence="9">NA1000 / CB15N</strain>
    </source>
</reference>
<keyword evidence="9" id="KW-1185">Reference proteome</keyword>
<sequence>MIGQGSRRATAHGVPTMSILAWLLMGLIAGFIASKLVNRNGGGVLLDIALGVVGAFVGGWLFSQFGNAGVSGFNLYSLLVATIGAVVILALYHLVFGRRAL</sequence>
<dbReference type="PANTHER" id="PTHR33884:SF3">
    <property type="entry name" value="UPF0410 PROTEIN YMGE"/>
    <property type="match status" value="1"/>
</dbReference>
<evidence type="ECO:0000256" key="1">
    <source>
        <dbReference type="ARBA" id="ARBA00004651"/>
    </source>
</evidence>
<dbReference type="Proteomes" id="UP000001364">
    <property type="component" value="Chromosome"/>
</dbReference>
<evidence type="ECO:0000256" key="6">
    <source>
        <dbReference type="ARBA" id="ARBA00023136"/>
    </source>
</evidence>
<organism evidence="8 9">
    <name type="scientific">Caulobacter vibrioides (strain NA1000 / CB15N)</name>
    <name type="common">Caulobacter crescentus</name>
    <dbReference type="NCBI Taxonomy" id="565050"/>
    <lineage>
        <taxon>Bacteria</taxon>
        <taxon>Pseudomonadati</taxon>
        <taxon>Pseudomonadota</taxon>
        <taxon>Alphaproteobacteria</taxon>
        <taxon>Caulobacterales</taxon>
        <taxon>Caulobacteraceae</taxon>
        <taxon>Caulobacter</taxon>
    </lineage>
</organism>
<evidence type="ECO:0000256" key="4">
    <source>
        <dbReference type="ARBA" id="ARBA00022692"/>
    </source>
</evidence>
<evidence type="ECO:0000256" key="2">
    <source>
        <dbReference type="ARBA" id="ARBA00011006"/>
    </source>
</evidence>
<evidence type="ECO:0000313" key="8">
    <source>
        <dbReference type="EMBL" id="ACL95219.1"/>
    </source>
</evidence>
<dbReference type="PATRIC" id="fig|565050.3.peg.1730"/>
<evidence type="ECO:0000256" key="5">
    <source>
        <dbReference type="ARBA" id="ARBA00022989"/>
    </source>
</evidence>
<dbReference type="GO" id="GO:0005886">
    <property type="term" value="C:plasma membrane"/>
    <property type="evidence" value="ECO:0007669"/>
    <property type="project" value="UniProtKB-SubCell"/>
</dbReference>
<feature type="transmembrane region" description="Helical" evidence="7">
    <location>
        <begin position="75"/>
        <end position="95"/>
    </location>
</feature>
<gene>
    <name evidence="8" type="ordered locus">CCNA_01754</name>
</gene>
<name>A0A0H3C8X2_CAUVN</name>
<feature type="transmembrane region" description="Helical" evidence="7">
    <location>
        <begin position="44"/>
        <end position="63"/>
    </location>
</feature>
<dbReference type="RefSeq" id="YP_002517127.1">
    <property type="nucleotide sequence ID" value="NC_011916.1"/>
</dbReference>
<dbReference type="PANTHER" id="PTHR33884">
    <property type="entry name" value="UPF0410 PROTEIN YMGE"/>
    <property type="match status" value="1"/>
</dbReference>
<dbReference type="Pfam" id="PF04226">
    <property type="entry name" value="Transgly_assoc"/>
    <property type="match status" value="1"/>
</dbReference>
<evidence type="ECO:0000256" key="3">
    <source>
        <dbReference type="ARBA" id="ARBA00022475"/>
    </source>
</evidence>
<dbReference type="HOGENOM" id="CLU_160040_2_3_5"/>
<dbReference type="InterPro" id="IPR007341">
    <property type="entry name" value="Transgly_assoc"/>
</dbReference>
<dbReference type="RefSeq" id="WP_010919553.1">
    <property type="nucleotide sequence ID" value="NC_011916.1"/>
</dbReference>
<dbReference type="GeneID" id="7331219"/>
<dbReference type="OrthoDB" id="9811343at2"/>
<comment type="subcellular location">
    <subcellularLocation>
        <location evidence="1">Cell membrane</location>
        <topology evidence="1">Multi-pass membrane protein</topology>
    </subcellularLocation>
</comment>
<dbReference type="EMBL" id="CP001340">
    <property type="protein sequence ID" value="ACL95219.1"/>
    <property type="molecule type" value="Genomic_DNA"/>
</dbReference>
<accession>A0A0H3C8X2</accession>
<feature type="transmembrane region" description="Helical" evidence="7">
    <location>
        <begin position="19"/>
        <end position="37"/>
    </location>
</feature>
<evidence type="ECO:0000313" key="9">
    <source>
        <dbReference type="Proteomes" id="UP000001364"/>
    </source>
</evidence>
<keyword evidence="4 7" id="KW-0812">Transmembrane</keyword>
<keyword evidence="6 7" id="KW-0472">Membrane</keyword>
<keyword evidence="5 7" id="KW-1133">Transmembrane helix</keyword>
<dbReference type="PhylomeDB" id="A0A0H3C8X2"/>
<dbReference type="AlphaFoldDB" id="A0A0H3C8X2"/>
<protein>
    <submittedName>
        <fullName evidence="8">Transglycosylase associated protein</fullName>
    </submittedName>
</protein>